<dbReference type="EMBL" id="VEPZ02001642">
    <property type="protein sequence ID" value="KAE8664662.1"/>
    <property type="molecule type" value="Genomic_DNA"/>
</dbReference>
<dbReference type="GO" id="GO:0032259">
    <property type="term" value="P:methylation"/>
    <property type="evidence" value="ECO:0007669"/>
    <property type="project" value="UniProtKB-KW"/>
</dbReference>
<dbReference type="Proteomes" id="UP000436088">
    <property type="component" value="Unassembled WGS sequence"/>
</dbReference>
<dbReference type="AlphaFoldDB" id="A0A6A2WTL2"/>
<feature type="chain" id="PRO_5025451480" evidence="1">
    <location>
        <begin position="22"/>
        <end position="405"/>
    </location>
</feature>
<organism evidence="2 3">
    <name type="scientific">Hibiscus syriacus</name>
    <name type="common">Rose of Sharon</name>
    <dbReference type="NCBI Taxonomy" id="106335"/>
    <lineage>
        <taxon>Eukaryota</taxon>
        <taxon>Viridiplantae</taxon>
        <taxon>Streptophyta</taxon>
        <taxon>Embryophyta</taxon>
        <taxon>Tracheophyta</taxon>
        <taxon>Spermatophyta</taxon>
        <taxon>Magnoliopsida</taxon>
        <taxon>eudicotyledons</taxon>
        <taxon>Gunneridae</taxon>
        <taxon>Pentapetalae</taxon>
        <taxon>rosids</taxon>
        <taxon>malvids</taxon>
        <taxon>Malvales</taxon>
        <taxon>Malvaceae</taxon>
        <taxon>Malvoideae</taxon>
        <taxon>Hibiscus</taxon>
    </lineage>
</organism>
<name>A0A6A2WTL2_HIBSY</name>
<feature type="signal peptide" evidence="1">
    <location>
        <begin position="1"/>
        <end position="21"/>
    </location>
</feature>
<keyword evidence="3" id="KW-1185">Reference proteome</keyword>
<keyword evidence="2" id="KW-0808">Transferase</keyword>
<keyword evidence="1" id="KW-0732">Signal</keyword>
<comment type="caution">
    <text evidence="2">The sequence shown here is derived from an EMBL/GenBank/DDBJ whole genome shotgun (WGS) entry which is preliminary data.</text>
</comment>
<evidence type="ECO:0000313" key="3">
    <source>
        <dbReference type="Proteomes" id="UP000436088"/>
    </source>
</evidence>
<evidence type="ECO:0000256" key="1">
    <source>
        <dbReference type="SAM" id="SignalP"/>
    </source>
</evidence>
<proteinExistence type="predicted"/>
<reference evidence="2" key="1">
    <citation type="submission" date="2019-09" db="EMBL/GenBank/DDBJ databases">
        <title>Draft genome information of white flower Hibiscus syriacus.</title>
        <authorList>
            <person name="Kim Y.-M."/>
        </authorList>
    </citation>
    <scope>NUCLEOTIDE SEQUENCE [LARGE SCALE GENOMIC DNA]</scope>
    <source>
        <strain evidence="2">YM2019G1</strain>
    </source>
</reference>
<keyword evidence="2" id="KW-0489">Methyltransferase</keyword>
<evidence type="ECO:0000313" key="2">
    <source>
        <dbReference type="EMBL" id="KAE8664662.1"/>
    </source>
</evidence>
<gene>
    <name evidence="2" type="ORF">F3Y22_tig00112740pilonHSYRG00039</name>
</gene>
<protein>
    <submittedName>
        <fullName evidence="2">S-adenosyl-L-methionine-dependent methyltransferase mraW</fullName>
    </submittedName>
</protein>
<dbReference type="GO" id="GO:0008168">
    <property type="term" value="F:methyltransferase activity"/>
    <property type="evidence" value="ECO:0007669"/>
    <property type="project" value="UniProtKB-KW"/>
</dbReference>
<accession>A0A6A2WTL2</accession>
<sequence length="405" mass="45175">MFASLTPLHLLSSLLDFPASTLDLLEVLLATKPELRGTASSALQSEFFTTNPLPCDPSTLPKYRPNKEFDVKLQNDESVTYFPAFGKVRENNSFIKLSRESSAILDPEFNAGLQPSIQNRQWQLNTKIFIEVDRPGCPTEPRKGMPRNVYSHSSLSMHSGNFGTSRIMDRNQIPSIKASARQFGAAELSRFSNSVAVRGHSRFHMTGPQWPEGHFKAGFSHLDNDQSFHCLSNKPNASHLLSKESAVKRYVPNENRIHCSGPLIPPGPGENLDEVMKEHERQMHPCSDYGVSISLWLYPRVGLSVYLPPKHPVGLTGMTVYFPCRGSCYCFIEESTGLIKDSPCFQYLPVTLADIIMTCNLYTGFEWGTVSDEAVDMSESPRITVPKATPLEVTPTPKLPSMLYT</sequence>